<keyword evidence="3 7" id="KW-0812">Transmembrane</keyword>
<name>A0A448YGG5_BRENA</name>
<feature type="transmembrane region" description="Helical" evidence="7">
    <location>
        <begin position="187"/>
        <end position="209"/>
    </location>
</feature>
<dbReference type="Proteomes" id="UP000290900">
    <property type="component" value="Unassembled WGS sequence"/>
</dbReference>
<feature type="region of interest" description="Disordered" evidence="6">
    <location>
        <begin position="1"/>
        <end position="20"/>
    </location>
</feature>
<evidence type="ECO:0000256" key="7">
    <source>
        <dbReference type="SAM" id="Phobius"/>
    </source>
</evidence>
<feature type="transmembrane region" description="Helical" evidence="7">
    <location>
        <begin position="97"/>
        <end position="117"/>
    </location>
</feature>
<keyword evidence="9" id="KW-1185">Reference proteome</keyword>
<evidence type="ECO:0000256" key="2">
    <source>
        <dbReference type="ARBA" id="ARBA00005587"/>
    </source>
</evidence>
<protein>
    <submittedName>
        <fullName evidence="8">DEKNAAC100481</fullName>
    </submittedName>
</protein>
<dbReference type="GO" id="GO:0015123">
    <property type="term" value="F:acetate transmembrane transporter activity"/>
    <property type="evidence" value="ECO:0007669"/>
    <property type="project" value="TreeGrafter"/>
</dbReference>
<proteinExistence type="inferred from homology"/>
<evidence type="ECO:0000256" key="1">
    <source>
        <dbReference type="ARBA" id="ARBA00004141"/>
    </source>
</evidence>
<dbReference type="GO" id="GO:0005886">
    <property type="term" value="C:plasma membrane"/>
    <property type="evidence" value="ECO:0007669"/>
    <property type="project" value="TreeGrafter"/>
</dbReference>
<dbReference type="PANTHER" id="PTHR31123:SF1">
    <property type="entry name" value="ACCUMULATION OF DYADS PROTEIN 2-RELATED"/>
    <property type="match status" value="1"/>
</dbReference>
<feature type="transmembrane region" description="Helical" evidence="7">
    <location>
        <begin position="65"/>
        <end position="85"/>
    </location>
</feature>
<feature type="transmembrane region" description="Helical" evidence="7">
    <location>
        <begin position="216"/>
        <end position="234"/>
    </location>
</feature>
<sequence>MSGSEQMSNAETAANPDARQLKEGLSRSEAGYYAGNTYQVDKVMPPRTGLLRVNYYRRASGRRPFPTSCAAGISMIGITLFSLGLMLCQARGVKSPAVLTGCMLFASGLVEIISGIWCVVDNNVFGSTFMLSYGALFMSLGMIISDAFGIQSDYDSPEEFNSAYGIYLSAWTVFTFFLWSATLKATVPLFALMFLLFLFLLLYTISVFGGHHNLQVGSGVICFITGCGCFYGVYDALNTAPNALARTPDDWLRMPASRNAPEDEKYVEIV</sequence>
<evidence type="ECO:0000256" key="6">
    <source>
        <dbReference type="SAM" id="MobiDB-lite"/>
    </source>
</evidence>
<evidence type="ECO:0000313" key="8">
    <source>
        <dbReference type="EMBL" id="VEU19977.1"/>
    </source>
</evidence>
<feature type="transmembrane region" description="Helical" evidence="7">
    <location>
        <begin position="162"/>
        <end position="181"/>
    </location>
</feature>
<organism evidence="8 9">
    <name type="scientific">Brettanomyces naardenensis</name>
    <name type="common">Yeast</name>
    <dbReference type="NCBI Taxonomy" id="13370"/>
    <lineage>
        <taxon>Eukaryota</taxon>
        <taxon>Fungi</taxon>
        <taxon>Dikarya</taxon>
        <taxon>Ascomycota</taxon>
        <taxon>Saccharomycotina</taxon>
        <taxon>Pichiomycetes</taxon>
        <taxon>Pichiales</taxon>
        <taxon>Pichiaceae</taxon>
        <taxon>Brettanomyces</taxon>
    </lineage>
</organism>
<evidence type="ECO:0000256" key="5">
    <source>
        <dbReference type="ARBA" id="ARBA00023136"/>
    </source>
</evidence>
<comment type="subcellular location">
    <subcellularLocation>
        <location evidence="1">Membrane</location>
        <topology evidence="1">Multi-pass membrane protein</topology>
    </subcellularLocation>
</comment>
<dbReference type="Pfam" id="PF01184">
    <property type="entry name" value="Gpr1_Fun34_YaaH"/>
    <property type="match status" value="1"/>
</dbReference>
<keyword evidence="4 7" id="KW-1133">Transmembrane helix</keyword>
<dbReference type="OrthoDB" id="3648309at2759"/>
<feature type="compositionally biased region" description="Polar residues" evidence="6">
    <location>
        <begin position="1"/>
        <end position="12"/>
    </location>
</feature>
<dbReference type="InterPro" id="IPR051633">
    <property type="entry name" value="AceTr"/>
</dbReference>
<reference evidence="8 9" key="1">
    <citation type="submission" date="2018-12" db="EMBL/GenBank/DDBJ databases">
        <authorList>
            <person name="Tiukova I."/>
            <person name="Dainat J."/>
        </authorList>
    </citation>
    <scope>NUCLEOTIDE SEQUENCE [LARGE SCALE GENOMIC DNA]</scope>
</reference>
<keyword evidence="5 7" id="KW-0472">Membrane</keyword>
<dbReference type="PANTHER" id="PTHR31123">
    <property type="entry name" value="ACCUMULATION OF DYADS PROTEIN 2-RELATED"/>
    <property type="match status" value="1"/>
</dbReference>
<dbReference type="EMBL" id="CAACVR010000001">
    <property type="protein sequence ID" value="VEU19977.1"/>
    <property type="molecule type" value="Genomic_DNA"/>
</dbReference>
<dbReference type="STRING" id="13370.A0A448YGG5"/>
<accession>A0A448YGG5</accession>
<evidence type="ECO:0000256" key="4">
    <source>
        <dbReference type="ARBA" id="ARBA00022989"/>
    </source>
</evidence>
<dbReference type="AlphaFoldDB" id="A0A448YGG5"/>
<evidence type="ECO:0000313" key="9">
    <source>
        <dbReference type="Proteomes" id="UP000290900"/>
    </source>
</evidence>
<comment type="similarity">
    <text evidence="2">Belongs to the acetate uptake transporter (AceTr) (TC 2.A.96) family.</text>
</comment>
<evidence type="ECO:0000256" key="3">
    <source>
        <dbReference type="ARBA" id="ARBA00022692"/>
    </source>
</evidence>
<dbReference type="InterPro" id="IPR000791">
    <property type="entry name" value="Gpr1/Fun34/SatP-like"/>
</dbReference>
<feature type="transmembrane region" description="Helical" evidence="7">
    <location>
        <begin position="129"/>
        <end position="150"/>
    </location>
</feature>
<dbReference type="InParanoid" id="A0A448YGG5"/>
<gene>
    <name evidence="8" type="ORF">BRENAR_LOCUS712</name>
</gene>